<organism evidence="12 13">
    <name type="scientific">Candidatus Brennerbacteria bacterium CG11_big_fil_rev_8_21_14_0_20_43_10</name>
    <dbReference type="NCBI Taxonomy" id="1974523"/>
    <lineage>
        <taxon>Bacteria</taxon>
        <taxon>Candidatus Brenneribacteriota</taxon>
    </lineage>
</organism>
<dbReference type="GO" id="GO:0005829">
    <property type="term" value="C:cytosol"/>
    <property type="evidence" value="ECO:0007669"/>
    <property type="project" value="TreeGrafter"/>
</dbReference>
<dbReference type="InterPro" id="IPR032677">
    <property type="entry name" value="GTP_cyclohydro_II"/>
</dbReference>
<evidence type="ECO:0000256" key="7">
    <source>
        <dbReference type="ARBA" id="ARBA00022801"/>
    </source>
</evidence>
<evidence type="ECO:0000256" key="1">
    <source>
        <dbReference type="ARBA" id="ARBA00001947"/>
    </source>
</evidence>
<evidence type="ECO:0000259" key="11">
    <source>
        <dbReference type="Pfam" id="PF00925"/>
    </source>
</evidence>
<dbReference type="GO" id="GO:0046872">
    <property type="term" value="F:metal ion binding"/>
    <property type="evidence" value="ECO:0007669"/>
    <property type="project" value="UniProtKB-KW"/>
</dbReference>
<dbReference type="SUPFAM" id="SSF142695">
    <property type="entry name" value="RibA-like"/>
    <property type="match status" value="1"/>
</dbReference>
<comment type="caution">
    <text evidence="12">The sequence shown here is derived from an EMBL/GenBank/DDBJ whole genome shotgun (WGS) entry which is preliminary data.</text>
</comment>
<dbReference type="PANTHER" id="PTHR21327">
    <property type="entry name" value="GTP CYCLOHYDROLASE II-RELATED"/>
    <property type="match status" value="1"/>
</dbReference>
<protein>
    <recommendedName>
        <fullName evidence="3">GTP cyclohydrolase II</fullName>
        <ecNumber evidence="3">3.5.4.25</ecNumber>
    </recommendedName>
</protein>
<proteinExistence type="predicted"/>
<dbReference type="NCBIfam" id="NF001591">
    <property type="entry name" value="PRK00393.1"/>
    <property type="match status" value="1"/>
</dbReference>
<dbReference type="AlphaFoldDB" id="A0A2H0PUR5"/>
<dbReference type="GO" id="GO:0009231">
    <property type="term" value="P:riboflavin biosynthetic process"/>
    <property type="evidence" value="ECO:0007669"/>
    <property type="project" value="UniProtKB-UniPathway"/>
</dbReference>
<evidence type="ECO:0000256" key="9">
    <source>
        <dbReference type="ARBA" id="ARBA00023134"/>
    </source>
</evidence>
<dbReference type="Pfam" id="PF00925">
    <property type="entry name" value="GTP_cyclohydro2"/>
    <property type="match status" value="1"/>
</dbReference>
<comment type="cofactor">
    <cofactor evidence="1">
        <name>Zn(2+)</name>
        <dbReference type="ChEBI" id="CHEBI:29105"/>
    </cofactor>
</comment>
<name>A0A2H0PUR5_9BACT</name>
<keyword evidence="6" id="KW-0547">Nucleotide-binding</keyword>
<dbReference type="UniPathway" id="UPA00275"/>
<dbReference type="GO" id="GO:0005525">
    <property type="term" value="F:GTP binding"/>
    <property type="evidence" value="ECO:0007669"/>
    <property type="project" value="UniProtKB-KW"/>
</dbReference>
<keyword evidence="4" id="KW-0686">Riboflavin biosynthesis</keyword>
<evidence type="ECO:0000256" key="2">
    <source>
        <dbReference type="ARBA" id="ARBA00004853"/>
    </source>
</evidence>
<comment type="pathway">
    <text evidence="2">Cofactor biosynthesis; riboflavin biosynthesis; 5-amino-6-(D-ribitylamino)uracil from GTP: step 1/4.</text>
</comment>
<accession>A0A2H0PUR5</accession>
<dbReference type="InterPro" id="IPR036144">
    <property type="entry name" value="RibA-like_sf"/>
</dbReference>
<dbReference type="GO" id="GO:0003935">
    <property type="term" value="F:GTP cyclohydrolase II activity"/>
    <property type="evidence" value="ECO:0007669"/>
    <property type="project" value="UniProtKB-EC"/>
</dbReference>
<evidence type="ECO:0000256" key="3">
    <source>
        <dbReference type="ARBA" id="ARBA00012762"/>
    </source>
</evidence>
<keyword evidence="5" id="KW-0479">Metal-binding</keyword>
<dbReference type="GO" id="GO:0008686">
    <property type="term" value="F:3,4-dihydroxy-2-butanone-4-phosphate synthase activity"/>
    <property type="evidence" value="ECO:0007669"/>
    <property type="project" value="TreeGrafter"/>
</dbReference>
<keyword evidence="9" id="KW-0342">GTP-binding</keyword>
<evidence type="ECO:0000256" key="10">
    <source>
        <dbReference type="ARBA" id="ARBA00049295"/>
    </source>
</evidence>
<reference evidence="12 13" key="1">
    <citation type="submission" date="2017-09" db="EMBL/GenBank/DDBJ databases">
        <title>Depth-based differentiation of microbial function through sediment-hosted aquifers and enrichment of novel symbionts in the deep terrestrial subsurface.</title>
        <authorList>
            <person name="Probst A.J."/>
            <person name="Ladd B."/>
            <person name="Jarett J.K."/>
            <person name="Geller-Mcgrath D.E."/>
            <person name="Sieber C.M."/>
            <person name="Emerson J.B."/>
            <person name="Anantharaman K."/>
            <person name="Thomas B.C."/>
            <person name="Malmstrom R."/>
            <person name="Stieglmeier M."/>
            <person name="Klingl A."/>
            <person name="Woyke T."/>
            <person name="Ryan C.M."/>
            <person name="Banfield J.F."/>
        </authorList>
    </citation>
    <scope>NUCLEOTIDE SEQUENCE [LARGE SCALE GENOMIC DNA]</scope>
    <source>
        <strain evidence="12">CG11_big_fil_rev_8_21_14_0_20_43_10</strain>
    </source>
</reference>
<evidence type="ECO:0000256" key="4">
    <source>
        <dbReference type="ARBA" id="ARBA00022619"/>
    </source>
</evidence>
<keyword evidence="8" id="KW-0862">Zinc</keyword>
<dbReference type="CDD" id="cd00641">
    <property type="entry name" value="GTP_cyclohydro2"/>
    <property type="match status" value="1"/>
</dbReference>
<dbReference type="Proteomes" id="UP000236846">
    <property type="component" value="Unassembled WGS sequence"/>
</dbReference>
<dbReference type="EMBL" id="PCXE01000052">
    <property type="protein sequence ID" value="PIR25790.1"/>
    <property type="molecule type" value="Genomic_DNA"/>
</dbReference>
<evidence type="ECO:0000256" key="5">
    <source>
        <dbReference type="ARBA" id="ARBA00022723"/>
    </source>
</evidence>
<gene>
    <name evidence="12" type="ORF">COV41_02680</name>
</gene>
<evidence type="ECO:0000256" key="6">
    <source>
        <dbReference type="ARBA" id="ARBA00022741"/>
    </source>
</evidence>
<feature type="domain" description="GTP cyclohydrolase II" evidence="11">
    <location>
        <begin position="16"/>
        <end position="177"/>
    </location>
</feature>
<evidence type="ECO:0000313" key="12">
    <source>
        <dbReference type="EMBL" id="PIR25790.1"/>
    </source>
</evidence>
<sequence length="238" mass="27563">MSSLKKELKFERVGPMKLPSRIGGGTFDLYLYIFKNSSNNYFVLEKGNVRTNAKPLVRIDSNCVWADIFGSARCDCAEQMHEAMRRIVKEGSGLLIHAYNQDGRGLTLKDHIRVYMEQDKGYDTIEADRRCGFEKPDRRDYNEAIGIIKDYGLTSIRLLTNNPHRVKSLQEAGIAVQRIPIETVRIDKFNIAQLYMKKKVLGHLLDFIDLDDPQTKKLFNESLKKWSHGEYDSYMWKC</sequence>
<comment type="catalytic activity">
    <reaction evidence="10">
        <text>GTP + 4 H2O = 2,5-diamino-6-hydroxy-4-(5-phosphoribosylamino)-pyrimidine + formate + 2 phosphate + 3 H(+)</text>
        <dbReference type="Rhea" id="RHEA:23704"/>
        <dbReference type="ChEBI" id="CHEBI:15377"/>
        <dbReference type="ChEBI" id="CHEBI:15378"/>
        <dbReference type="ChEBI" id="CHEBI:15740"/>
        <dbReference type="ChEBI" id="CHEBI:37565"/>
        <dbReference type="ChEBI" id="CHEBI:43474"/>
        <dbReference type="ChEBI" id="CHEBI:58614"/>
        <dbReference type="EC" id="3.5.4.25"/>
    </reaction>
</comment>
<dbReference type="Gene3D" id="3.40.50.10990">
    <property type="entry name" value="GTP cyclohydrolase II"/>
    <property type="match status" value="1"/>
</dbReference>
<keyword evidence="7" id="KW-0378">Hydrolase</keyword>
<dbReference type="InterPro" id="IPR000926">
    <property type="entry name" value="RibA"/>
</dbReference>
<dbReference type="EC" id="3.5.4.25" evidence="3"/>
<evidence type="ECO:0000313" key="13">
    <source>
        <dbReference type="Proteomes" id="UP000236846"/>
    </source>
</evidence>
<evidence type="ECO:0000256" key="8">
    <source>
        <dbReference type="ARBA" id="ARBA00022833"/>
    </source>
</evidence>
<dbReference type="PANTHER" id="PTHR21327:SF18">
    <property type="entry name" value="3,4-DIHYDROXY-2-BUTANONE 4-PHOSPHATE SYNTHASE"/>
    <property type="match status" value="1"/>
</dbReference>